<dbReference type="Gramene" id="Psat04G0513700-T1">
    <property type="protein sequence ID" value="KAI5421595.1"/>
    <property type="gene ID" value="KIW84_045137"/>
</dbReference>
<evidence type="ECO:0000256" key="1">
    <source>
        <dbReference type="ARBA" id="ARBA00004906"/>
    </source>
</evidence>
<reference evidence="5 6" key="1">
    <citation type="journal article" date="2022" name="Nat. Genet.">
        <title>Improved pea reference genome and pan-genome highlight genomic features and evolutionary characteristics.</title>
        <authorList>
            <person name="Yang T."/>
            <person name="Liu R."/>
            <person name="Luo Y."/>
            <person name="Hu S."/>
            <person name="Wang D."/>
            <person name="Wang C."/>
            <person name="Pandey M.K."/>
            <person name="Ge S."/>
            <person name="Xu Q."/>
            <person name="Li N."/>
            <person name="Li G."/>
            <person name="Huang Y."/>
            <person name="Saxena R.K."/>
            <person name="Ji Y."/>
            <person name="Li M."/>
            <person name="Yan X."/>
            <person name="He Y."/>
            <person name="Liu Y."/>
            <person name="Wang X."/>
            <person name="Xiang C."/>
            <person name="Varshney R.K."/>
            <person name="Ding H."/>
            <person name="Gao S."/>
            <person name="Zong X."/>
        </authorList>
    </citation>
    <scope>NUCLEOTIDE SEQUENCE [LARGE SCALE GENOMIC DNA]</scope>
    <source>
        <strain evidence="5 6">cv. Zhongwan 6</strain>
    </source>
</reference>
<feature type="domain" description="U-box" evidence="4">
    <location>
        <begin position="173"/>
        <end position="238"/>
    </location>
</feature>
<comment type="pathway">
    <text evidence="1">Protein modification; protein ubiquitination.</text>
</comment>
<accession>A0A9D5AWV7</accession>
<keyword evidence="6" id="KW-1185">Reference proteome</keyword>
<dbReference type="Pfam" id="PF04564">
    <property type="entry name" value="U-box"/>
    <property type="match status" value="1"/>
</dbReference>
<dbReference type="GO" id="GO:0004842">
    <property type="term" value="F:ubiquitin-protein transferase activity"/>
    <property type="evidence" value="ECO:0007669"/>
    <property type="project" value="InterPro"/>
</dbReference>
<comment type="caution">
    <text evidence="5">The sequence shown here is derived from an EMBL/GenBank/DDBJ whole genome shotgun (WGS) entry which is preliminary data.</text>
</comment>
<dbReference type="AlphaFoldDB" id="A0A9D5AWV7"/>
<evidence type="ECO:0000256" key="2">
    <source>
        <dbReference type="ARBA" id="ARBA00022679"/>
    </source>
</evidence>
<dbReference type="PANTHER" id="PTHR45958">
    <property type="entry name" value="RING-TYPE E3 UBIQUITIN TRANSFERASE"/>
    <property type="match status" value="1"/>
</dbReference>
<gene>
    <name evidence="5" type="ORF">KIW84_045137</name>
</gene>
<dbReference type="InterPro" id="IPR052608">
    <property type="entry name" value="U-box_domain_protein"/>
</dbReference>
<feature type="signal peptide" evidence="3">
    <location>
        <begin position="1"/>
        <end position="26"/>
    </location>
</feature>
<proteinExistence type="predicted"/>
<feature type="chain" id="PRO_5039425502" description="U-box domain-containing protein" evidence="3">
    <location>
        <begin position="27"/>
        <end position="238"/>
    </location>
</feature>
<dbReference type="InterPro" id="IPR003613">
    <property type="entry name" value="Ubox_domain"/>
</dbReference>
<dbReference type="InterPro" id="IPR013083">
    <property type="entry name" value="Znf_RING/FYVE/PHD"/>
</dbReference>
<dbReference type="Gene3D" id="3.30.40.10">
    <property type="entry name" value="Zinc/RING finger domain, C3HC4 (zinc finger)"/>
    <property type="match status" value="1"/>
</dbReference>
<dbReference type="SMART" id="SM00504">
    <property type="entry name" value="Ubox"/>
    <property type="match status" value="1"/>
</dbReference>
<evidence type="ECO:0000256" key="3">
    <source>
        <dbReference type="SAM" id="SignalP"/>
    </source>
</evidence>
<sequence length="238" mass="26949">MVGLELIPIGTILAVLTSQVVRTANAAKDVLIDKKSFNILFETPVLKELRLQDLNEAEFEASQSQLDIVDKLNHGIKEQKLDQAFANNMLEEIAGAVGVPVEPSEIIKEIANIRWEKEEAANSKERAEVIFLEQIISLLSQADTASDFEEVKKQYFQRVQVIERYGSREKYIPPLNSFYCSITEVVMVDPISLCTGTTCERSTIEVWFHDGNMTDPKMKEVLEDTTLRSNIRLRESIV</sequence>
<evidence type="ECO:0000313" key="5">
    <source>
        <dbReference type="EMBL" id="KAI5421595.1"/>
    </source>
</evidence>
<keyword evidence="2" id="KW-0808">Transferase</keyword>
<dbReference type="PANTHER" id="PTHR45958:SF15">
    <property type="entry name" value="RING-TYPE E3 UBIQUITIN TRANSFERASE"/>
    <property type="match status" value="1"/>
</dbReference>
<dbReference type="Proteomes" id="UP001058974">
    <property type="component" value="Chromosome 4"/>
</dbReference>
<dbReference type="PROSITE" id="PS51698">
    <property type="entry name" value="U_BOX"/>
    <property type="match status" value="1"/>
</dbReference>
<organism evidence="5 6">
    <name type="scientific">Pisum sativum</name>
    <name type="common">Garden pea</name>
    <name type="synonym">Lathyrus oleraceus</name>
    <dbReference type="NCBI Taxonomy" id="3888"/>
    <lineage>
        <taxon>Eukaryota</taxon>
        <taxon>Viridiplantae</taxon>
        <taxon>Streptophyta</taxon>
        <taxon>Embryophyta</taxon>
        <taxon>Tracheophyta</taxon>
        <taxon>Spermatophyta</taxon>
        <taxon>Magnoliopsida</taxon>
        <taxon>eudicotyledons</taxon>
        <taxon>Gunneridae</taxon>
        <taxon>Pentapetalae</taxon>
        <taxon>rosids</taxon>
        <taxon>fabids</taxon>
        <taxon>Fabales</taxon>
        <taxon>Fabaceae</taxon>
        <taxon>Papilionoideae</taxon>
        <taxon>50 kb inversion clade</taxon>
        <taxon>NPAAA clade</taxon>
        <taxon>Hologalegina</taxon>
        <taxon>IRL clade</taxon>
        <taxon>Fabeae</taxon>
        <taxon>Lathyrus</taxon>
    </lineage>
</organism>
<name>A0A9D5AWV7_PEA</name>
<keyword evidence="3" id="KW-0732">Signal</keyword>
<dbReference type="SUPFAM" id="SSF57850">
    <property type="entry name" value="RING/U-box"/>
    <property type="match status" value="1"/>
</dbReference>
<evidence type="ECO:0000313" key="6">
    <source>
        <dbReference type="Proteomes" id="UP001058974"/>
    </source>
</evidence>
<protein>
    <recommendedName>
        <fullName evidence="4">U-box domain-containing protein</fullName>
    </recommendedName>
</protein>
<dbReference type="EMBL" id="JAMSHJ010000004">
    <property type="protein sequence ID" value="KAI5421595.1"/>
    <property type="molecule type" value="Genomic_DNA"/>
</dbReference>
<evidence type="ECO:0000259" key="4">
    <source>
        <dbReference type="PROSITE" id="PS51698"/>
    </source>
</evidence>
<dbReference type="GO" id="GO:0016567">
    <property type="term" value="P:protein ubiquitination"/>
    <property type="evidence" value="ECO:0007669"/>
    <property type="project" value="InterPro"/>
</dbReference>